<dbReference type="EMBL" id="JAEKJW010000002">
    <property type="protein sequence ID" value="MBN8197301.1"/>
    <property type="molecule type" value="Genomic_DNA"/>
</dbReference>
<dbReference type="AlphaFoldDB" id="A0A8I1M9E6"/>
<reference evidence="1" key="1">
    <citation type="submission" date="2020-12" db="EMBL/GenBank/DDBJ databases">
        <title>Oil enriched cultivation method for isolating marine PHA-producing bacteria.</title>
        <authorList>
            <person name="Zheng W."/>
            <person name="Yu S."/>
            <person name="Huang Y."/>
        </authorList>
    </citation>
    <scope>NUCLEOTIDE SEQUENCE</scope>
    <source>
        <strain evidence="1">SY-2-3</strain>
    </source>
</reference>
<organism evidence="1 2">
    <name type="scientific">Thalassospira povalilytica</name>
    <dbReference type="NCBI Taxonomy" id="732237"/>
    <lineage>
        <taxon>Bacteria</taxon>
        <taxon>Pseudomonadati</taxon>
        <taxon>Pseudomonadota</taxon>
        <taxon>Alphaproteobacteria</taxon>
        <taxon>Rhodospirillales</taxon>
        <taxon>Thalassospiraceae</taxon>
        <taxon>Thalassospira</taxon>
    </lineage>
</organism>
<dbReference type="RefSeq" id="WP_170310157.1">
    <property type="nucleotide sequence ID" value="NZ_JAEKJW010000002.1"/>
</dbReference>
<name>A0A8I1M9E6_9PROT</name>
<comment type="caution">
    <text evidence="1">The sequence shown here is derived from an EMBL/GenBank/DDBJ whole genome shotgun (WGS) entry which is preliminary data.</text>
</comment>
<gene>
    <name evidence="1" type="ORF">JF547_12605</name>
</gene>
<proteinExistence type="predicted"/>
<protein>
    <submittedName>
        <fullName evidence="1">Uncharacterized protein</fullName>
    </submittedName>
</protein>
<dbReference type="Proteomes" id="UP000664405">
    <property type="component" value="Unassembled WGS sequence"/>
</dbReference>
<evidence type="ECO:0000313" key="1">
    <source>
        <dbReference type="EMBL" id="MBN8197301.1"/>
    </source>
</evidence>
<accession>A0A8I1M9E6</accession>
<evidence type="ECO:0000313" key="2">
    <source>
        <dbReference type="Proteomes" id="UP000664405"/>
    </source>
</evidence>
<sequence length="438" mass="49778">MCSTESSSRQAILLDTFSFHSFLNAGYFYCWYLSKIYDLVVMVEEKDKNSSSIKILLDSGCIKRLVVLPSRSRRFAVHRWFCSTFPHVLQEVKPSIVLMNNWHAFHQKYISRSVRRLLPNTIIVICLSVHVPITDFETTDYRLREASLCKWRARWFWVPALIANVTYELWGRWIGIRDFFLFPMLNGQRPLTETHNPWLGKLRTKNTADLFDAVLCYTQSEQQGYLMEMHESDKIYLVQHPMSLSPAAVEALFPAKHCKKVIVALPSSCLEYGNSDTVEEQINRLEAAWGPALEILKQKSGGLDIWWKLHPGFVDDPTMMGLTDRLQARIPGFVSKTGKMGAEEMMVSAALVVGDVSSVLIWASRLEGCPVVSLDIFGVEGGDEMGVFPAISVVKSFAELRNMRLEQHIDIERPSSSNALPTPLQCLKVLVEKHTSKA</sequence>